<dbReference type="AlphaFoldDB" id="A0A1V1PAM9"/>
<accession>A0A1V1PAM9</accession>
<comment type="caution">
    <text evidence="2">The sequence shown here is derived from an EMBL/GenBank/DDBJ whole genome shotgun (WGS) entry which is preliminary data.</text>
</comment>
<sequence>MPSLSRTITNRTPGSFQAFSFLIILFSKSCLPSWARQMKDRPGNKRGRRISCKIFIERSSSKKQSDSLGTGSFKKALLPKGTG</sequence>
<gene>
    <name evidence="2" type="ORF">OMM_07811</name>
</gene>
<name>A0A1V1PAM9_9BACT</name>
<organism evidence="2 3">
    <name type="scientific">Candidatus Magnetoglobus multicellularis str. Araruama</name>
    <dbReference type="NCBI Taxonomy" id="890399"/>
    <lineage>
        <taxon>Bacteria</taxon>
        <taxon>Pseudomonadati</taxon>
        <taxon>Thermodesulfobacteriota</taxon>
        <taxon>Desulfobacteria</taxon>
        <taxon>Desulfobacterales</taxon>
        <taxon>Desulfobacteraceae</taxon>
        <taxon>Candidatus Magnetoglobus</taxon>
    </lineage>
</organism>
<evidence type="ECO:0000313" key="3">
    <source>
        <dbReference type="Proteomes" id="UP000189670"/>
    </source>
</evidence>
<evidence type="ECO:0000313" key="2">
    <source>
        <dbReference type="EMBL" id="ETR71937.1"/>
    </source>
</evidence>
<feature type="region of interest" description="Disordered" evidence="1">
    <location>
        <begin position="59"/>
        <end position="83"/>
    </location>
</feature>
<dbReference type="Proteomes" id="UP000189670">
    <property type="component" value="Unassembled WGS sequence"/>
</dbReference>
<protein>
    <submittedName>
        <fullName evidence="2">Uncharacterized protein</fullName>
    </submittedName>
</protein>
<reference evidence="3" key="1">
    <citation type="submission" date="2012-11" db="EMBL/GenBank/DDBJ databases">
        <authorList>
            <person name="Lucero-Rivera Y.E."/>
            <person name="Tovar-Ramirez D."/>
        </authorList>
    </citation>
    <scope>NUCLEOTIDE SEQUENCE [LARGE SCALE GENOMIC DNA]</scope>
    <source>
        <strain evidence="3">Araruama</strain>
    </source>
</reference>
<dbReference type="EMBL" id="ATBP01000204">
    <property type="protein sequence ID" value="ETR71937.1"/>
    <property type="molecule type" value="Genomic_DNA"/>
</dbReference>
<evidence type="ECO:0000256" key="1">
    <source>
        <dbReference type="SAM" id="MobiDB-lite"/>
    </source>
</evidence>
<proteinExistence type="predicted"/>